<gene>
    <name evidence="3" type="ORF">UFOVP1219_27</name>
    <name evidence="4" type="ORF">UFOVP1671_2</name>
    <name evidence="5" type="ORF">UFOVP358_31</name>
    <name evidence="1" type="ORF">UFOVP476_73</name>
    <name evidence="2" type="ORF">UFOVP986_2</name>
</gene>
<evidence type="ECO:0000313" key="4">
    <source>
        <dbReference type="EMBL" id="CAB4223090.1"/>
    </source>
</evidence>
<evidence type="ECO:0000313" key="1">
    <source>
        <dbReference type="EMBL" id="CAB4145918.1"/>
    </source>
</evidence>
<organism evidence="1">
    <name type="scientific">uncultured Caudovirales phage</name>
    <dbReference type="NCBI Taxonomy" id="2100421"/>
    <lineage>
        <taxon>Viruses</taxon>
        <taxon>Duplodnaviria</taxon>
        <taxon>Heunggongvirae</taxon>
        <taxon>Uroviricota</taxon>
        <taxon>Caudoviricetes</taxon>
        <taxon>Peduoviridae</taxon>
        <taxon>Maltschvirus</taxon>
        <taxon>Maltschvirus maltsch</taxon>
    </lineage>
</organism>
<dbReference type="EMBL" id="LR797535">
    <property type="protein sequence ID" value="CAB4223090.1"/>
    <property type="molecule type" value="Genomic_DNA"/>
</dbReference>
<sequence>MFSVEAGVWGQPTSNDISSKKNAFKKIDEILASGTHEVLCGQLWKYDTTSTFKPNNQDVAEYFAFVAKEVK</sequence>
<reference evidence="1" key="1">
    <citation type="submission" date="2020-04" db="EMBL/GenBank/DDBJ databases">
        <authorList>
            <person name="Chiriac C."/>
            <person name="Salcher M."/>
            <person name="Ghai R."/>
            <person name="Kavagutti S V."/>
        </authorList>
    </citation>
    <scope>NUCLEOTIDE SEQUENCE</scope>
</reference>
<dbReference type="EMBL" id="LR796931">
    <property type="protein sequence ID" value="CAB4176018.1"/>
    <property type="molecule type" value="Genomic_DNA"/>
</dbReference>
<dbReference type="EMBL" id="LR798290">
    <property type="protein sequence ID" value="CAB5220511.1"/>
    <property type="molecule type" value="Genomic_DNA"/>
</dbReference>
<evidence type="ECO:0000313" key="5">
    <source>
        <dbReference type="EMBL" id="CAB5220511.1"/>
    </source>
</evidence>
<accession>A0A6J5MH20</accession>
<dbReference type="EMBL" id="LR796453">
    <property type="protein sequence ID" value="CAB4145918.1"/>
    <property type="molecule type" value="Genomic_DNA"/>
</dbReference>
<dbReference type="EMBL" id="LR797169">
    <property type="protein sequence ID" value="CAB4191146.1"/>
    <property type="molecule type" value="Genomic_DNA"/>
</dbReference>
<proteinExistence type="predicted"/>
<protein>
    <submittedName>
        <fullName evidence="1">Uncharacterized protein</fullName>
    </submittedName>
</protein>
<evidence type="ECO:0000313" key="2">
    <source>
        <dbReference type="EMBL" id="CAB4176018.1"/>
    </source>
</evidence>
<evidence type="ECO:0000313" key="3">
    <source>
        <dbReference type="EMBL" id="CAB4191146.1"/>
    </source>
</evidence>
<name>A0A6J5MH20_9CAUD</name>